<organism evidence="1 2">
    <name type="scientific">Ascaris lumbricoides</name>
    <name type="common">Giant roundworm</name>
    <dbReference type="NCBI Taxonomy" id="6252"/>
    <lineage>
        <taxon>Eukaryota</taxon>
        <taxon>Metazoa</taxon>
        <taxon>Ecdysozoa</taxon>
        <taxon>Nematoda</taxon>
        <taxon>Chromadorea</taxon>
        <taxon>Rhabditida</taxon>
        <taxon>Spirurina</taxon>
        <taxon>Ascaridomorpha</taxon>
        <taxon>Ascaridoidea</taxon>
        <taxon>Ascarididae</taxon>
        <taxon>Ascaris</taxon>
    </lineage>
</organism>
<dbReference type="AlphaFoldDB" id="A0A0M3IBB1"/>
<proteinExistence type="predicted"/>
<sequence>MGTRPSHEIPCGTAILDVTLAGPRILDCLVGSRMCVEDAGFQFYSMRTTMSFESEVDMELITKDTARTKNPPSIDPSIIFPLHTILDMGSLAIASGIVDELDAEIIAQSLAVLPCRDRSSLWKVIFRYF</sequence>
<keyword evidence="1" id="KW-1185">Reference proteome</keyword>
<dbReference type="Proteomes" id="UP000036681">
    <property type="component" value="Unplaced"/>
</dbReference>
<accession>A0A0M3IBB1</accession>
<name>A0A0M3IBB1_ASCLU</name>
<protein>
    <submittedName>
        <fullName evidence="2">RNase_PH domain-containing protein</fullName>
    </submittedName>
</protein>
<dbReference type="WBParaSite" id="ALUE_0001498201-mRNA-1">
    <property type="protein sequence ID" value="ALUE_0001498201-mRNA-1"/>
    <property type="gene ID" value="ALUE_0001498201"/>
</dbReference>
<evidence type="ECO:0000313" key="2">
    <source>
        <dbReference type="WBParaSite" id="ALUE_0001498201-mRNA-1"/>
    </source>
</evidence>
<evidence type="ECO:0000313" key="1">
    <source>
        <dbReference type="Proteomes" id="UP000036681"/>
    </source>
</evidence>
<reference evidence="2" key="1">
    <citation type="submission" date="2017-02" db="UniProtKB">
        <authorList>
            <consortium name="WormBaseParasite"/>
        </authorList>
    </citation>
    <scope>IDENTIFICATION</scope>
</reference>